<keyword evidence="1" id="KW-0732">Signal</keyword>
<dbReference type="EMBL" id="NIDE01000014">
    <property type="protein sequence ID" value="OWK38580.1"/>
    <property type="molecule type" value="Genomic_DNA"/>
</dbReference>
<name>A0A225DAG7_9BACT</name>
<evidence type="ECO:0000313" key="3">
    <source>
        <dbReference type="Proteomes" id="UP000214646"/>
    </source>
</evidence>
<feature type="signal peptide" evidence="1">
    <location>
        <begin position="1"/>
        <end position="26"/>
    </location>
</feature>
<feature type="chain" id="PRO_5012194970" description="Carboxypeptidase regulatory-like domain-containing protein" evidence="1">
    <location>
        <begin position="27"/>
        <end position="135"/>
    </location>
</feature>
<organism evidence="2 3">
    <name type="scientific">Fimbriiglobus ruber</name>
    <dbReference type="NCBI Taxonomy" id="1908690"/>
    <lineage>
        <taxon>Bacteria</taxon>
        <taxon>Pseudomonadati</taxon>
        <taxon>Planctomycetota</taxon>
        <taxon>Planctomycetia</taxon>
        <taxon>Gemmatales</taxon>
        <taxon>Gemmataceae</taxon>
        <taxon>Fimbriiglobus</taxon>
    </lineage>
</organism>
<dbReference type="PROSITE" id="PS51257">
    <property type="entry name" value="PROKAR_LIPOPROTEIN"/>
    <property type="match status" value="1"/>
</dbReference>
<comment type="caution">
    <text evidence="2">The sequence shown here is derived from an EMBL/GenBank/DDBJ whole genome shotgun (WGS) entry which is preliminary data.</text>
</comment>
<dbReference type="RefSeq" id="WP_088258346.1">
    <property type="nucleotide sequence ID" value="NZ_NIDE01000014.1"/>
</dbReference>
<keyword evidence="3" id="KW-1185">Reference proteome</keyword>
<sequence length="135" mass="14007">MPWKVAGSRFASICVVVFFAAFAVTACGCAGKKPVAQGLDGVVIVKGKPLKSGTITFTGESGTVWTDHVRNGKFTITNVVPGKVKVTVEPAAGATGDVKAGVGKMSPTPDPALANLKEQEYTIAADQTRIEVKFP</sequence>
<gene>
    <name evidence="2" type="ORF">FRUB_07700</name>
</gene>
<reference evidence="3" key="1">
    <citation type="submission" date="2017-06" db="EMBL/GenBank/DDBJ databases">
        <title>Genome analysis of Fimbriiglobus ruber SP5, the first member of the order Planctomycetales with confirmed chitinolytic capability.</title>
        <authorList>
            <person name="Ravin N.V."/>
            <person name="Rakitin A.L."/>
            <person name="Ivanova A.A."/>
            <person name="Beletsky A.V."/>
            <person name="Kulichevskaya I.S."/>
            <person name="Mardanov A.V."/>
            <person name="Dedysh S.N."/>
        </authorList>
    </citation>
    <scope>NUCLEOTIDE SEQUENCE [LARGE SCALE GENOMIC DNA]</scope>
    <source>
        <strain evidence="3">SP5</strain>
    </source>
</reference>
<evidence type="ECO:0008006" key="4">
    <source>
        <dbReference type="Google" id="ProtNLM"/>
    </source>
</evidence>
<protein>
    <recommendedName>
        <fullName evidence="4">Carboxypeptidase regulatory-like domain-containing protein</fullName>
    </recommendedName>
</protein>
<dbReference type="Proteomes" id="UP000214646">
    <property type="component" value="Unassembled WGS sequence"/>
</dbReference>
<evidence type="ECO:0000256" key="1">
    <source>
        <dbReference type="SAM" id="SignalP"/>
    </source>
</evidence>
<accession>A0A225DAG7</accession>
<evidence type="ECO:0000313" key="2">
    <source>
        <dbReference type="EMBL" id="OWK38580.1"/>
    </source>
</evidence>
<proteinExistence type="predicted"/>
<dbReference type="AlphaFoldDB" id="A0A225DAG7"/>